<gene>
    <name evidence="5" type="ORF">DPMN_145841</name>
</gene>
<dbReference type="OrthoDB" id="120976at2759"/>
<dbReference type="Gene3D" id="3.80.10.10">
    <property type="entry name" value="Ribonuclease Inhibitor"/>
    <property type="match status" value="2"/>
</dbReference>
<dbReference type="PROSITE" id="PS50837">
    <property type="entry name" value="NACHT"/>
    <property type="match status" value="1"/>
</dbReference>
<sequence length="1526" mass="172522">MANLTSILSDRETENWFKAYLALNITRSGLQEFVDKEIKNLHRNIYLSTLSMLHMPSTARCTSCFTANLLKCPTSGVCSRRGAHSACKSMHNTTAKLPRPCPMRLCDTVRDEIIQGHRYGRPSWRNTSAEHWASSHWEVAKCFMPPDGYSSVTCVQNTDFNGIISVMLNCKHFDNTFSFPVATTPTFVPCILTKARDIGRHVRHSPDCKISDAGLQACLTTLITLLGDSRHLSHDNCAQEAIWKIMELKNQTDLQISTFEKIAHEIAKEISTTGEMVLKSVLSKAEEIIQKVISNKTEVFSRNIDYQRTEHKRGVIYPNATKNNDIQPIQQTNKSDGEQPKHSLRDSSYECDVEDFLRRLKEFYCNTFMYMPISPLTPSCNKNVMDAYVDPLIHSIETNKFGEKTKRSQVLLYKDIFYNKDTINRRIVLQGEAGMGKSTFAAKLVLDWCNLSHSSSPTGQSTTFKDTETLRQYKFVFLVQLRDSFERDIMKMIKSQIIHMIYRGDERDKAYILIHLFFERERCLVLEDGLDEWIVKDSTVAVSFLRFANQSTVLITTRPWKLTDERIKCCHIDNIFEIEGISDPFEMSRLSLCGMVDTTEVEYKLQLFKEFVHTHEIYDLISSPATLSCLLCVWIDGFDEVKSLCGLYSILIDVFMKKVNGRQDYFQQSPVSCFSVSRYIKPENVFVQALSKAAFFILFSSERESSLYFDQRTLFNYISEQDLHFALKSGILSSRRKHEVIPSVHLMSFVHKSLQEFLAALYVATNVAVMDDCVGRYLQVFPDGLLGKSTFFVFLCGLNMQSANRLSCLIDDILDPQYYNAFQRIVISGFKEAKANRMTDSDINLKLSRFNIDTDCFEDYCILKQLCILNSHDVRELRLNATHTREMHSSSHKNESHIDLSLFQLASLYNIETLVIGASVTVLPNEFTELHKLKHLTLKCRCEGLDLSSCRSLETVEISSKMLFPADALKVLYELKSLTLHCMCLGLDLSTITSLETINISGQVVLVPNSLRRLDKLKNLTLNCVCEGLDLSSCYSLETIDIRGQMVILPNSLGRLEKLKNIKLDCVYEGLDFSSCYSLETIDISEQVVILPNSLRCLDKLKTIKLECLYEGWLDLSSCYSLETIDISGQMVILPNSLRCLDKLKTITLDCLCDGLDLSSCHSLETIDISGQVVLLPNAIAGLDKLKTITLDCLCDGLDLSACYTLETIDIRGQVVILPNAMAGLYKLKTITLDCRCDGLDLASCHSLETIDIGGQVILVPNSLNGLDKLKKITLESRYEWFDFSVFTNLDTLELGGEGNKIHTALTGLKKLTNLKLFCRCDLLDFSTCRYLQSIDIRGPICLIPYALELFDMLICLKLDCACDKLDLSQCVNLETVHITGQAIMVLNPLKGLERLKLLTLNCMCDGLDLSSCINLETVDISGNITLLPNGLPVKSKLKCLILDCTCKELDLSSCQNLETISIFGNIKLLPKALSELKKLINLTIHCKCDGLDLSSFQHLETLDIGRSVTLLPEVDSKLFKLNIDK</sequence>
<dbReference type="InterPro" id="IPR007111">
    <property type="entry name" value="NACHT_NTPase"/>
</dbReference>
<feature type="domain" description="NACHT" evidence="4">
    <location>
        <begin position="425"/>
        <end position="532"/>
    </location>
</feature>
<accession>A0A9D4FAP4</accession>
<keyword evidence="1" id="KW-0547">Nucleotide-binding</keyword>
<dbReference type="Pfam" id="PF15112">
    <property type="entry name" value="DUF4559"/>
    <property type="match status" value="1"/>
</dbReference>
<reference evidence="5" key="1">
    <citation type="journal article" date="2019" name="bioRxiv">
        <title>The Genome of the Zebra Mussel, Dreissena polymorpha: A Resource for Invasive Species Research.</title>
        <authorList>
            <person name="McCartney M.A."/>
            <person name="Auch B."/>
            <person name="Kono T."/>
            <person name="Mallez S."/>
            <person name="Zhang Y."/>
            <person name="Obille A."/>
            <person name="Becker A."/>
            <person name="Abrahante J.E."/>
            <person name="Garbe J."/>
            <person name="Badalamenti J.P."/>
            <person name="Herman A."/>
            <person name="Mangelson H."/>
            <person name="Liachko I."/>
            <person name="Sullivan S."/>
            <person name="Sone E.D."/>
            <person name="Koren S."/>
            <person name="Silverstein K.A.T."/>
            <person name="Beckman K.B."/>
            <person name="Gohl D.M."/>
        </authorList>
    </citation>
    <scope>NUCLEOTIDE SEQUENCE</scope>
    <source>
        <strain evidence="5">Duluth1</strain>
        <tissue evidence="5">Whole animal</tissue>
    </source>
</reference>
<dbReference type="InterPro" id="IPR027417">
    <property type="entry name" value="P-loop_NTPase"/>
</dbReference>
<feature type="compositionally biased region" description="Basic and acidic residues" evidence="3">
    <location>
        <begin position="335"/>
        <end position="345"/>
    </location>
</feature>
<dbReference type="GO" id="GO:0005524">
    <property type="term" value="F:ATP binding"/>
    <property type="evidence" value="ECO:0007669"/>
    <property type="project" value="UniProtKB-KW"/>
</dbReference>
<dbReference type="SUPFAM" id="SSF52047">
    <property type="entry name" value="RNI-like"/>
    <property type="match status" value="1"/>
</dbReference>
<comment type="caution">
    <text evidence="5">The sequence shown here is derived from an EMBL/GenBank/DDBJ whole genome shotgun (WGS) entry which is preliminary data.</text>
</comment>
<evidence type="ECO:0000256" key="1">
    <source>
        <dbReference type="ARBA" id="ARBA00022741"/>
    </source>
</evidence>
<dbReference type="Proteomes" id="UP000828390">
    <property type="component" value="Unassembled WGS sequence"/>
</dbReference>
<protein>
    <recommendedName>
        <fullName evidence="4">NACHT domain-containing protein</fullName>
    </recommendedName>
</protein>
<reference evidence="5" key="2">
    <citation type="submission" date="2020-11" db="EMBL/GenBank/DDBJ databases">
        <authorList>
            <person name="McCartney M.A."/>
            <person name="Auch B."/>
            <person name="Kono T."/>
            <person name="Mallez S."/>
            <person name="Becker A."/>
            <person name="Gohl D.M."/>
            <person name="Silverstein K.A.T."/>
            <person name="Koren S."/>
            <person name="Bechman K.B."/>
            <person name="Herman A."/>
            <person name="Abrahante J.E."/>
            <person name="Garbe J."/>
        </authorList>
    </citation>
    <scope>NUCLEOTIDE SEQUENCE</scope>
    <source>
        <strain evidence="5">Duluth1</strain>
        <tissue evidence="5">Whole animal</tissue>
    </source>
</reference>
<proteinExistence type="predicted"/>
<dbReference type="SUPFAM" id="SSF52540">
    <property type="entry name" value="P-loop containing nucleoside triphosphate hydrolases"/>
    <property type="match status" value="1"/>
</dbReference>
<keyword evidence="6" id="KW-1185">Reference proteome</keyword>
<dbReference type="InterPro" id="IPR032675">
    <property type="entry name" value="LRR_dom_sf"/>
</dbReference>
<evidence type="ECO:0000313" key="6">
    <source>
        <dbReference type="Proteomes" id="UP000828390"/>
    </source>
</evidence>
<organism evidence="5 6">
    <name type="scientific">Dreissena polymorpha</name>
    <name type="common">Zebra mussel</name>
    <name type="synonym">Mytilus polymorpha</name>
    <dbReference type="NCBI Taxonomy" id="45954"/>
    <lineage>
        <taxon>Eukaryota</taxon>
        <taxon>Metazoa</taxon>
        <taxon>Spiralia</taxon>
        <taxon>Lophotrochozoa</taxon>
        <taxon>Mollusca</taxon>
        <taxon>Bivalvia</taxon>
        <taxon>Autobranchia</taxon>
        <taxon>Heteroconchia</taxon>
        <taxon>Euheterodonta</taxon>
        <taxon>Imparidentia</taxon>
        <taxon>Neoheterodontei</taxon>
        <taxon>Myida</taxon>
        <taxon>Dreissenoidea</taxon>
        <taxon>Dreissenidae</taxon>
        <taxon>Dreissena</taxon>
    </lineage>
</organism>
<evidence type="ECO:0000256" key="2">
    <source>
        <dbReference type="ARBA" id="ARBA00022840"/>
    </source>
</evidence>
<evidence type="ECO:0000259" key="4">
    <source>
        <dbReference type="PROSITE" id="PS50837"/>
    </source>
</evidence>
<dbReference type="Pfam" id="PF05729">
    <property type="entry name" value="NACHT"/>
    <property type="match status" value="1"/>
</dbReference>
<dbReference type="EMBL" id="JAIWYP010000007">
    <property type="protein sequence ID" value="KAH3792347.1"/>
    <property type="molecule type" value="Genomic_DNA"/>
</dbReference>
<feature type="compositionally biased region" description="Polar residues" evidence="3">
    <location>
        <begin position="320"/>
        <end position="334"/>
    </location>
</feature>
<evidence type="ECO:0000256" key="3">
    <source>
        <dbReference type="SAM" id="MobiDB-lite"/>
    </source>
</evidence>
<evidence type="ECO:0000313" key="5">
    <source>
        <dbReference type="EMBL" id="KAH3792347.1"/>
    </source>
</evidence>
<dbReference type="Gene3D" id="3.40.50.300">
    <property type="entry name" value="P-loop containing nucleotide triphosphate hydrolases"/>
    <property type="match status" value="1"/>
</dbReference>
<dbReference type="SUPFAM" id="SSF52058">
    <property type="entry name" value="L domain-like"/>
    <property type="match status" value="3"/>
</dbReference>
<dbReference type="InterPro" id="IPR027897">
    <property type="entry name" value="DUF4559"/>
</dbReference>
<feature type="region of interest" description="Disordered" evidence="3">
    <location>
        <begin position="317"/>
        <end position="345"/>
    </location>
</feature>
<dbReference type="PANTHER" id="PTHR46312:SF2">
    <property type="entry name" value="NUCLEOTIDE-BINDING OLIGOMERIZATION DOMAIN-CONTAINING PROTEIN 2-LIKE"/>
    <property type="match status" value="1"/>
</dbReference>
<name>A0A9D4FAP4_DREPO</name>
<dbReference type="PANTHER" id="PTHR46312">
    <property type="entry name" value="NACHT DOMAIN-CONTAINING PROTEIN"/>
    <property type="match status" value="1"/>
</dbReference>
<keyword evidence="2" id="KW-0067">ATP-binding</keyword>